<dbReference type="OrthoDB" id="68731at2"/>
<protein>
    <recommendedName>
        <fullName evidence="1">DinB-like domain-containing protein</fullName>
    </recommendedName>
</protein>
<evidence type="ECO:0000313" key="2">
    <source>
        <dbReference type="EMBL" id="CUS02619.2"/>
    </source>
</evidence>
<feature type="domain" description="DinB-like" evidence="1">
    <location>
        <begin position="12"/>
        <end position="140"/>
    </location>
</feature>
<dbReference type="InterPro" id="IPR034660">
    <property type="entry name" value="DinB/YfiT-like"/>
</dbReference>
<dbReference type="RefSeq" id="WP_157912876.1">
    <property type="nucleotide sequence ID" value="NZ_LN890655.1"/>
</dbReference>
<evidence type="ECO:0000259" key="1">
    <source>
        <dbReference type="Pfam" id="PF12867"/>
    </source>
</evidence>
<dbReference type="Proteomes" id="UP000215027">
    <property type="component" value="Chromosome I"/>
</dbReference>
<organism evidence="2 3">
    <name type="scientific">Candidatus Promineifilum breve</name>
    <dbReference type="NCBI Taxonomy" id="1806508"/>
    <lineage>
        <taxon>Bacteria</taxon>
        <taxon>Bacillati</taxon>
        <taxon>Chloroflexota</taxon>
        <taxon>Ardenticatenia</taxon>
        <taxon>Candidatus Promineifilales</taxon>
        <taxon>Candidatus Promineifilaceae</taxon>
        <taxon>Candidatus Promineifilum</taxon>
    </lineage>
</organism>
<dbReference type="Gene3D" id="1.20.120.450">
    <property type="entry name" value="dinb family like domain"/>
    <property type="match status" value="1"/>
</dbReference>
<proteinExistence type="predicted"/>
<keyword evidence="3" id="KW-1185">Reference proteome</keyword>
<dbReference type="KEGG" id="pbf:CFX0092_A0741"/>
<dbReference type="InterPro" id="IPR024775">
    <property type="entry name" value="DinB-like"/>
</dbReference>
<name>A0A160T0L0_9CHLR</name>
<evidence type="ECO:0000313" key="3">
    <source>
        <dbReference type="Proteomes" id="UP000215027"/>
    </source>
</evidence>
<gene>
    <name evidence="2" type="ORF">CFX0092_A0741</name>
</gene>
<accession>A0A160T0L0</accession>
<dbReference type="SUPFAM" id="SSF109854">
    <property type="entry name" value="DinB/YfiT-like putative metalloenzymes"/>
    <property type="match status" value="1"/>
</dbReference>
<reference evidence="2" key="1">
    <citation type="submission" date="2016-01" db="EMBL/GenBank/DDBJ databases">
        <authorList>
            <person name="Mcilroy J.S."/>
            <person name="Karst M S."/>
            <person name="Albertsen M."/>
        </authorList>
    </citation>
    <scope>NUCLEOTIDE SEQUENCE</scope>
    <source>
        <strain evidence="2">Cfx-K</strain>
    </source>
</reference>
<sequence length="152" mass="17038">MERLFQDMLERFETIHKVIETAVADLPAEALDWKPGPDMNSIAVILAHTAGAWRYWVGDVAGDLPSGRVRAEEFETFKVDAAEMLGRLSKALDTTRQVLGQLAPPRLGEARTAGMFNEERTVGWALLHVLEHTALHAGHIQLTRQLWDQRGE</sequence>
<dbReference type="EMBL" id="LN890655">
    <property type="protein sequence ID" value="CUS02619.2"/>
    <property type="molecule type" value="Genomic_DNA"/>
</dbReference>
<dbReference type="AlphaFoldDB" id="A0A160T0L0"/>
<dbReference type="Pfam" id="PF12867">
    <property type="entry name" value="DinB_2"/>
    <property type="match status" value="1"/>
</dbReference>